<keyword evidence="1" id="KW-0732">Signal</keyword>
<dbReference type="GO" id="GO:0005737">
    <property type="term" value="C:cytoplasm"/>
    <property type="evidence" value="ECO:0007669"/>
    <property type="project" value="TreeGrafter"/>
</dbReference>
<protein>
    <submittedName>
        <fullName evidence="3">DUF4358 domain-containing protein</fullName>
    </submittedName>
</protein>
<reference evidence="3" key="1">
    <citation type="journal article" date="2021" name="PeerJ">
        <title>Extensive microbial diversity within the chicken gut microbiome revealed by metagenomics and culture.</title>
        <authorList>
            <person name="Gilroy R."/>
            <person name="Ravi A."/>
            <person name="Getino M."/>
            <person name="Pursley I."/>
            <person name="Horton D.L."/>
            <person name="Alikhan N.F."/>
            <person name="Baker D."/>
            <person name="Gharbi K."/>
            <person name="Hall N."/>
            <person name="Watson M."/>
            <person name="Adriaenssens E.M."/>
            <person name="Foster-Nyarko E."/>
            <person name="Jarju S."/>
            <person name="Secka A."/>
            <person name="Antonio M."/>
            <person name="Oren A."/>
            <person name="Chaudhuri R.R."/>
            <person name="La Ragione R."/>
            <person name="Hildebrand F."/>
            <person name="Pallen M.J."/>
        </authorList>
    </citation>
    <scope>NUCLEOTIDE SEQUENCE</scope>
    <source>
        <strain evidence="3">ChiBcec16_6824</strain>
    </source>
</reference>
<dbReference type="InterPro" id="IPR038765">
    <property type="entry name" value="Papain-like_cys_pep_sf"/>
</dbReference>
<evidence type="ECO:0000313" key="3">
    <source>
        <dbReference type="EMBL" id="HIY21485.1"/>
    </source>
</evidence>
<dbReference type="InterPro" id="IPR002931">
    <property type="entry name" value="Transglutaminase-like"/>
</dbReference>
<dbReference type="InterPro" id="IPR052557">
    <property type="entry name" value="CAP/Cytokinesis_protein"/>
</dbReference>
<evidence type="ECO:0000259" key="2">
    <source>
        <dbReference type="SMART" id="SM00460"/>
    </source>
</evidence>
<dbReference type="InterPro" id="IPR025648">
    <property type="entry name" value="DUF4358"/>
</dbReference>
<evidence type="ECO:0000256" key="1">
    <source>
        <dbReference type="SAM" id="SignalP"/>
    </source>
</evidence>
<dbReference type="PANTHER" id="PTHR46333:SF2">
    <property type="entry name" value="CYTOKINESIS PROTEIN 3"/>
    <property type="match status" value="1"/>
</dbReference>
<comment type="caution">
    <text evidence="3">The sequence shown here is derived from an EMBL/GenBank/DDBJ whole genome shotgun (WGS) entry which is preliminary data.</text>
</comment>
<dbReference type="Gene3D" id="3.10.620.30">
    <property type="match status" value="1"/>
</dbReference>
<dbReference type="SUPFAM" id="SSF54001">
    <property type="entry name" value="Cysteine proteinases"/>
    <property type="match status" value="1"/>
</dbReference>
<dbReference type="Proteomes" id="UP000823868">
    <property type="component" value="Unassembled WGS sequence"/>
</dbReference>
<evidence type="ECO:0000313" key="4">
    <source>
        <dbReference type="Proteomes" id="UP000823868"/>
    </source>
</evidence>
<proteinExistence type="predicted"/>
<feature type="domain" description="Transglutaminase-like" evidence="2">
    <location>
        <begin position="280"/>
        <end position="338"/>
    </location>
</feature>
<name>A0A9D2BZH4_9FIRM</name>
<reference evidence="3" key="2">
    <citation type="submission" date="2021-04" db="EMBL/GenBank/DDBJ databases">
        <authorList>
            <person name="Gilroy R."/>
        </authorList>
    </citation>
    <scope>NUCLEOTIDE SEQUENCE</scope>
    <source>
        <strain evidence="3">ChiBcec16_6824</strain>
    </source>
</reference>
<gene>
    <name evidence="3" type="ORF">H9841_06260</name>
</gene>
<accession>A0A9D2BZH4</accession>
<dbReference type="PANTHER" id="PTHR46333">
    <property type="entry name" value="CYTOKINESIS PROTEIN 3"/>
    <property type="match status" value="1"/>
</dbReference>
<sequence>MRWKTAFLALLLLLLLPGCGEQEVWTDQTPTEILEAILSSYSETEQQELSLYLTELFPGLSGFEEYLSQIYQIDPQTVVDACILYPQGVHAEEFVVLFLDSTESGQAAREALSTYLENRKADFYGYAPDAYAMLEKGEVLGQGTYAALMVCDRTQEAAETFASCFQAGTPPTPKVLPTPQVKNEDGSYSFVPPNLDDMTLFDIGPLLEAYRSGDRSALSRKDQETLEVVDILLEQVIHTDMSDYEKELAIHDYIVDNAGYDMGLYDEGNPDPDSESPYGVLVKGIGTCRSYAVTFQLLMELLGIECQTVVGATYQSTRDHAWNIVQLDGAWYCVDVMWDDPSPDQENDGSSRYADDHHRFFNVTSRWLATAGDHQWDYENVPEATGTQYAWKWDTINPTPDTP</sequence>
<organism evidence="3 4">
    <name type="scientific">Candidatus Flavonifractor merdigallinarum</name>
    <dbReference type="NCBI Taxonomy" id="2838589"/>
    <lineage>
        <taxon>Bacteria</taxon>
        <taxon>Bacillati</taxon>
        <taxon>Bacillota</taxon>
        <taxon>Clostridia</taxon>
        <taxon>Eubacteriales</taxon>
        <taxon>Oscillospiraceae</taxon>
        <taxon>Flavonifractor</taxon>
    </lineage>
</organism>
<feature type="signal peptide" evidence="1">
    <location>
        <begin position="1"/>
        <end position="20"/>
    </location>
</feature>
<dbReference type="EMBL" id="DXDX01000116">
    <property type="protein sequence ID" value="HIY21485.1"/>
    <property type="molecule type" value="Genomic_DNA"/>
</dbReference>
<dbReference type="AlphaFoldDB" id="A0A9D2BZH4"/>
<feature type="chain" id="PRO_5038691544" evidence="1">
    <location>
        <begin position="21"/>
        <end position="403"/>
    </location>
</feature>
<dbReference type="Pfam" id="PF14270">
    <property type="entry name" value="DUF4358"/>
    <property type="match status" value="1"/>
</dbReference>
<dbReference type="Pfam" id="PF01841">
    <property type="entry name" value="Transglut_core"/>
    <property type="match status" value="1"/>
</dbReference>
<dbReference type="SMART" id="SM00460">
    <property type="entry name" value="TGc"/>
    <property type="match status" value="1"/>
</dbReference>